<evidence type="ECO:0000313" key="2">
    <source>
        <dbReference type="Proteomes" id="UP000541352"/>
    </source>
</evidence>
<gene>
    <name evidence="1" type="ORF">FHS57_003628</name>
</gene>
<proteinExistence type="predicted"/>
<dbReference type="RefSeq" id="WP_183976041.1">
    <property type="nucleotide sequence ID" value="NZ_JACIBY010000007.1"/>
</dbReference>
<evidence type="ECO:0000313" key="1">
    <source>
        <dbReference type="EMBL" id="MBB3839619.1"/>
    </source>
</evidence>
<comment type="caution">
    <text evidence="1">The sequence shown here is derived from an EMBL/GenBank/DDBJ whole genome shotgun (WGS) entry which is preliminary data.</text>
</comment>
<name>A0A7W5ZMI4_9BACT</name>
<dbReference type="AlphaFoldDB" id="A0A7W5ZMI4"/>
<reference evidence="1 2" key="1">
    <citation type="submission" date="2020-08" db="EMBL/GenBank/DDBJ databases">
        <title>Genomic Encyclopedia of Type Strains, Phase IV (KMG-IV): sequencing the most valuable type-strain genomes for metagenomic binning, comparative biology and taxonomic classification.</title>
        <authorList>
            <person name="Goeker M."/>
        </authorList>
    </citation>
    <scope>NUCLEOTIDE SEQUENCE [LARGE SCALE GENOMIC DNA]</scope>
    <source>
        <strain evidence="1 2">DSM 17976</strain>
    </source>
</reference>
<organism evidence="1 2">
    <name type="scientific">Runella defluvii</name>
    <dbReference type="NCBI Taxonomy" id="370973"/>
    <lineage>
        <taxon>Bacteria</taxon>
        <taxon>Pseudomonadati</taxon>
        <taxon>Bacteroidota</taxon>
        <taxon>Cytophagia</taxon>
        <taxon>Cytophagales</taxon>
        <taxon>Spirosomataceae</taxon>
        <taxon>Runella</taxon>
    </lineage>
</organism>
<protein>
    <submittedName>
        <fullName evidence="1">Uncharacterized protein</fullName>
    </submittedName>
</protein>
<dbReference type="Proteomes" id="UP000541352">
    <property type="component" value="Unassembled WGS sequence"/>
</dbReference>
<accession>A0A7W5ZMI4</accession>
<dbReference type="EMBL" id="JACIBY010000007">
    <property type="protein sequence ID" value="MBB3839619.1"/>
    <property type="molecule type" value="Genomic_DNA"/>
</dbReference>
<keyword evidence="2" id="KW-1185">Reference proteome</keyword>
<sequence length="921" mass="100945">MYRISAFCLLFLCFLWACKNPLDGFELRFKKPFPVALDVQYYTKGGLEVPTDAQVLITGPDAARVITTVETKKFRLTGDGTLFLSIDSLGPRPTAQNPLRFTVVVKSQGELEAVLPVELRDDKQRSVTLVFQPQETINTKVNVSQRSSSNAGRIDSDWVLETPELVGANQSKVKATVSQGSIVKDAVGKEIAGTLTARFQVVDITKPHDNFLINPISNFTIARPLLKDGSGVGSNQQFTQLAGAFLLQIYNEQFRLVKSLSSPINVRFSVSSQLYHPQERRLIKEGDEIPLYSYDAATDTWQTEAFGKVVKGTEGSLAYEAELPHLSLWVAGFTKQKCETGPSFKIKSSLPATDVQYQCEVLADGTNTRLQVFKSTINNGEVIRVNGLESDQYVRLRITDALGSATVTSEIINGCGGTEQVLDVSSFKKQIIKCTTGPGFQLKSNLPPSDYRYNCVVVNAETNATLQSFQTTANNGEVIRLNGLDSDQKIRLKLSDIVSSAVAISEVVDACATSVQPLDISSFKLPPQRCTASPIFKIQSTLPASDRTYTFEVIKPDSKNRLQVFQSTANNGDFIRLSGLYDNTGPIQLRIFDIVSATVATSPVVEACSNTTYLLVLEGFQTPAPRCASTLNFRIKSSLPNSTHQYTFEVINAKTNGTMQKFQSTANNGDIVRINGLYSDETVRLRITDLFSTATVQSVGLAACTTTTQEIDLTSFKAPPTKCATPLTFTVKSSLPVSDRVYDCELLNATTNAILKSFQSKISSGSSIKISNLESGSQVKLKVYDNQSSAIGLSSAVDPCSATAQTIDLSAFKVPSSLQSGEVRITLQFPCKALDEPKLPTRELFGRFRETGTLQWKNLPSMKYISGQTSFSIVTDLLVVGKTYDFQVGPAPGYYSFSENAYTLRKADWVIRIDTDEYCKK</sequence>